<sequence length="532" mass="61368">MFWNTQQQLEDLICQLVSWDSRTGTEGELHFPFKLKDELAKLDYYRTHPDHIALHDAGRERNALTALYRHDDAKKTIVLMSHFDTVHTKEFGSKSHLAFTPRELGNRFKEIADDFSPDNRKDALSGEYLYGRGTMDMKMGLALHMHLIEKAAAEDWPINLLLMTVPDEEVDSAGMRAAVDRLESIADENGLDYSLFLNSEPSFTQYPDDPNYYFYSGSIGKIMPSALFYGVETHVGEPLRGLNAHYMASFLNQQMEFTDIFSEEEYGEKTPLPVSLKYYDMKEDYSAQTSNHVAVLYNVFTMQQNAEDIFSKYHYLVEQTMNQCQKQYEEICQRENIPPVGRIRTMSYQDLHAYLVKKFGQEKVDDIISDYIGRDDLDDREKSTHIANRMITYCKELVPLVVTLFAPPYYPAVNASEDPLVRSISALTNDFLGKDYGIEPKEVHYFNGISDLSYVTYDKHDDGWETYQDNTPVWGRTYSIPFESMQKLQAPLINIGPFGKDPHKLTERLHKKSAFEITPKLLEAVVKHCIDH</sequence>
<evidence type="ECO:0000313" key="3">
    <source>
        <dbReference type="Proteomes" id="UP000031546"/>
    </source>
</evidence>
<dbReference type="RefSeq" id="WP_040106061.1">
    <property type="nucleotide sequence ID" value="NZ_JABEVU030000001.1"/>
</dbReference>
<dbReference type="Proteomes" id="UP000527860">
    <property type="component" value="Unassembled WGS sequence"/>
</dbReference>
<reference evidence="4" key="2">
    <citation type="submission" date="2020-04" db="EMBL/GenBank/DDBJ databases">
        <title>Genome analysis and biological profiling of marine Cellulosimicrobium funkei MOSEL-ME6.</title>
        <authorList>
            <person name="Tanveer F."/>
            <person name="Xie Y."/>
            <person name="Shinwari Z.K."/>
        </authorList>
    </citation>
    <scope>NUCLEOTIDE SEQUENCE [LARGE SCALE GENOMIC DNA]</scope>
    <source>
        <strain evidence="4">MOSEL-ME25</strain>
    </source>
</reference>
<evidence type="ECO:0000313" key="4">
    <source>
        <dbReference type="Proteomes" id="UP000527860"/>
    </source>
</evidence>
<dbReference type="Pfam" id="PF01546">
    <property type="entry name" value="Peptidase_M20"/>
    <property type="match status" value="1"/>
</dbReference>
<dbReference type="InterPro" id="IPR050072">
    <property type="entry name" value="Peptidase_M20A"/>
</dbReference>
<dbReference type="GO" id="GO:0016787">
    <property type="term" value="F:hydrolase activity"/>
    <property type="evidence" value="ECO:0007669"/>
    <property type="project" value="InterPro"/>
</dbReference>
<accession>A0A0C2DKQ1</accession>
<dbReference type="PANTHER" id="PTHR43808">
    <property type="entry name" value="ACETYLORNITHINE DEACETYLASE"/>
    <property type="match status" value="1"/>
</dbReference>
<reference evidence="2" key="3">
    <citation type="submission" date="2020-04" db="EMBL/GenBank/DDBJ databases">
        <authorList>
            <person name="Tanveer F."/>
            <person name="Xie Y."/>
            <person name="Shinwari Z.K."/>
        </authorList>
    </citation>
    <scope>NUCLEOTIDE SEQUENCE</scope>
    <source>
        <strain evidence="2">MOSEL-ME25</strain>
    </source>
</reference>
<keyword evidence="4" id="KW-1185">Reference proteome</keyword>
<reference evidence="1 3" key="1">
    <citation type="submission" date="2015-01" db="EMBL/GenBank/DDBJ databases">
        <title>Genome sequences of high lactate-tolerant strain Salinicoccus roseus W12 with industrial interest.</title>
        <authorList>
            <person name="Wang H."/>
            <person name="Yu B."/>
        </authorList>
    </citation>
    <scope>NUCLEOTIDE SEQUENCE [LARGE SCALE GENOMIC DNA]</scope>
    <source>
        <strain evidence="1 3">W12</strain>
    </source>
</reference>
<dbReference type="PIRSF" id="PIRSF010386">
    <property type="entry name" value="RocB"/>
    <property type="match status" value="1"/>
</dbReference>
<dbReference type="Gene3D" id="3.40.630.10">
    <property type="entry name" value="Zn peptidases"/>
    <property type="match status" value="1"/>
</dbReference>
<dbReference type="AlphaFoldDB" id="A0A0C2DKQ1"/>
<dbReference type="SUPFAM" id="SSF53187">
    <property type="entry name" value="Zn-dependent exopeptidases"/>
    <property type="match status" value="1"/>
</dbReference>
<protein>
    <submittedName>
        <fullName evidence="1">Amino acid degradation protein</fullName>
    </submittedName>
    <submittedName>
        <fullName evidence="2">M20/M25/M40 family metallo-hydrolase</fullName>
    </submittedName>
</protein>
<dbReference type="STRING" id="45670.SN16_07785"/>
<dbReference type="EMBL" id="JABEVU030000001">
    <property type="protein sequence ID" value="MDB0580699.1"/>
    <property type="molecule type" value="Genomic_DNA"/>
</dbReference>
<dbReference type="InterPro" id="IPR002933">
    <property type="entry name" value="Peptidase_M20"/>
</dbReference>
<dbReference type="PANTHER" id="PTHR43808:SF27">
    <property type="entry name" value="PROTEIN ROCB"/>
    <property type="match status" value="1"/>
</dbReference>
<evidence type="ECO:0000313" key="1">
    <source>
        <dbReference type="EMBL" id="KIH70603.1"/>
    </source>
</evidence>
<dbReference type="OrthoDB" id="9815360at2"/>
<dbReference type="EMBL" id="JXII01000006">
    <property type="protein sequence ID" value="KIH70603.1"/>
    <property type="molecule type" value="Genomic_DNA"/>
</dbReference>
<proteinExistence type="predicted"/>
<reference evidence="2 4" key="4">
    <citation type="submission" date="2022-12" db="EMBL/GenBank/DDBJ databases">
        <title>Genome analysis and biological profiling of marine Salinicoccus roseus MOSEL-ME25.</title>
        <authorList>
            <person name="Mirza F.T."/>
            <person name="Xie Y."/>
            <person name="Shinwari Z.K."/>
        </authorList>
    </citation>
    <scope>NUCLEOTIDE SEQUENCE [LARGE SCALE GENOMIC DNA]</scope>
    <source>
        <strain evidence="2 4">MOSEL-ME25</strain>
    </source>
</reference>
<name>A0A0C2DKQ1_9STAP</name>
<gene>
    <name evidence="2" type="ORF">F7P68_0009160</name>
    <name evidence="1" type="ORF">SN16_07785</name>
</gene>
<dbReference type="GeneID" id="77845453"/>
<comment type="caution">
    <text evidence="1">The sequence shown here is derived from an EMBL/GenBank/DDBJ whole genome shotgun (WGS) entry which is preliminary data.</text>
</comment>
<evidence type="ECO:0000313" key="2">
    <source>
        <dbReference type="EMBL" id="MDB0580699.1"/>
    </source>
</evidence>
<dbReference type="Proteomes" id="UP000031546">
    <property type="component" value="Unassembled WGS sequence"/>
</dbReference>
<dbReference type="InterPro" id="IPR012166">
    <property type="entry name" value="Uncharacterised_RocB"/>
</dbReference>
<organism evidence="1 3">
    <name type="scientific">Salinicoccus roseus</name>
    <dbReference type="NCBI Taxonomy" id="45670"/>
    <lineage>
        <taxon>Bacteria</taxon>
        <taxon>Bacillati</taxon>
        <taxon>Bacillota</taxon>
        <taxon>Bacilli</taxon>
        <taxon>Bacillales</taxon>
        <taxon>Staphylococcaceae</taxon>
        <taxon>Salinicoccus</taxon>
    </lineage>
</organism>